<evidence type="ECO:0000256" key="1">
    <source>
        <dbReference type="ARBA" id="ARBA00001933"/>
    </source>
</evidence>
<dbReference type="PANTHER" id="PTHR48078:SF6">
    <property type="entry name" value="L-THREONINE DEHYDRATASE CATABOLIC TDCB"/>
    <property type="match status" value="1"/>
</dbReference>
<dbReference type="InterPro" id="IPR001926">
    <property type="entry name" value="TrpB-like_PALP"/>
</dbReference>
<dbReference type="GO" id="GO:0004794">
    <property type="term" value="F:threonine deaminase activity"/>
    <property type="evidence" value="ECO:0007669"/>
    <property type="project" value="TreeGrafter"/>
</dbReference>
<dbReference type="EMBL" id="FOZK01000002">
    <property type="protein sequence ID" value="SFS02867.1"/>
    <property type="molecule type" value="Genomic_DNA"/>
</dbReference>
<accession>A0A1I6LHA3</accession>
<dbReference type="GO" id="GO:0009097">
    <property type="term" value="P:isoleucine biosynthetic process"/>
    <property type="evidence" value="ECO:0007669"/>
    <property type="project" value="TreeGrafter"/>
</dbReference>
<dbReference type="PANTHER" id="PTHR48078">
    <property type="entry name" value="THREONINE DEHYDRATASE, MITOCHONDRIAL-RELATED"/>
    <property type="match status" value="1"/>
</dbReference>
<gene>
    <name evidence="5" type="ORF">SAMN05216559_2701</name>
</gene>
<name>A0A1I6LHA3_9EURY</name>
<dbReference type="GO" id="GO:0006565">
    <property type="term" value="P:L-serine catabolic process"/>
    <property type="evidence" value="ECO:0007669"/>
    <property type="project" value="TreeGrafter"/>
</dbReference>
<evidence type="ECO:0000256" key="3">
    <source>
        <dbReference type="ARBA" id="ARBA00023239"/>
    </source>
</evidence>
<protein>
    <submittedName>
        <fullName evidence="5">L-threonine synthase</fullName>
    </submittedName>
</protein>
<evidence type="ECO:0000313" key="6">
    <source>
        <dbReference type="Proteomes" id="UP000199062"/>
    </source>
</evidence>
<keyword evidence="2" id="KW-0663">Pyridoxal phosphate</keyword>
<evidence type="ECO:0000259" key="4">
    <source>
        <dbReference type="Pfam" id="PF00291"/>
    </source>
</evidence>
<comment type="cofactor">
    <cofactor evidence="1">
        <name>pyridoxal 5'-phosphate</name>
        <dbReference type="ChEBI" id="CHEBI:597326"/>
    </cofactor>
</comment>
<dbReference type="GO" id="GO:0003941">
    <property type="term" value="F:L-serine ammonia-lyase activity"/>
    <property type="evidence" value="ECO:0007669"/>
    <property type="project" value="TreeGrafter"/>
</dbReference>
<dbReference type="AlphaFoldDB" id="A0A1I6LHA3"/>
<dbReference type="Gene3D" id="3.40.50.1100">
    <property type="match status" value="2"/>
</dbReference>
<dbReference type="STRING" id="767519.SAMN05216559_2701"/>
<keyword evidence="3" id="KW-0456">Lyase</keyword>
<dbReference type="GO" id="GO:0006567">
    <property type="term" value="P:L-threonine catabolic process"/>
    <property type="evidence" value="ECO:0007669"/>
    <property type="project" value="TreeGrafter"/>
</dbReference>
<dbReference type="Proteomes" id="UP000199062">
    <property type="component" value="Unassembled WGS sequence"/>
</dbReference>
<dbReference type="InterPro" id="IPR050147">
    <property type="entry name" value="Ser/Thr_Dehydratase"/>
</dbReference>
<organism evidence="5 6">
    <name type="scientific">Halomicrobium zhouii</name>
    <dbReference type="NCBI Taxonomy" id="767519"/>
    <lineage>
        <taxon>Archaea</taxon>
        <taxon>Methanobacteriati</taxon>
        <taxon>Methanobacteriota</taxon>
        <taxon>Stenosarchaea group</taxon>
        <taxon>Halobacteria</taxon>
        <taxon>Halobacteriales</taxon>
        <taxon>Haloarculaceae</taxon>
        <taxon>Halomicrobium</taxon>
    </lineage>
</organism>
<proteinExistence type="predicted"/>
<dbReference type="OrthoDB" id="341080at2157"/>
<evidence type="ECO:0000256" key="2">
    <source>
        <dbReference type="ARBA" id="ARBA00022898"/>
    </source>
</evidence>
<dbReference type="SUPFAM" id="SSF53686">
    <property type="entry name" value="Tryptophan synthase beta subunit-like PLP-dependent enzymes"/>
    <property type="match status" value="1"/>
</dbReference>
<dbReference type="Pfam" id="PF00291">
    <property type="entry name" value="PALP"/>
    <property type="match status" value="1"/>
</dbReference>
<dbReference type="RefSeq" id="WP_089817018.1">
    <property type="nucleotide sequence ID" value="NZ_FOZK01000002.1"/>
</dbReference>
<sequence>MDDPADHSLHCLDCGATFDPSGAVYRCPDCDGLLEVATDDEGLGDVDAATVRGRDDDGLHRYAEFLPFTRDTAVSIDEGATPSVSCPDLADDLGVGALLIKDEGRNPTGTVADRGLSLAVTAAVRQGAADVALPTTGNGGQSAAAYAGRAGIDSHSFVPTRCPFVNKAMVNVHGGDMTVVEGRYADALGAYEDAVADAEEWTPVGPASPYRRAGAKTVYFEFAEALGWEAPDAVVVPVGHGNVIAGIHEAVDDLDAAGLVEDAPRLYAVQPEGCPPVYDRWAEQGQLDSVETPDTIVGPLEVGDPAAGALAVDAVDRTGGRAVVVDDDAILEAGADAASETGVEVGATGGVAVAGARALAADGHLESDDTVALVNPIAGSKEADLLRSYLMSQGM</sequence>
<feature type="domain" description="Tryptophan synthase beta chain-like PALP" evidence="4">
    <location>
        <begin position="75"/>
        <end position="375"/>
    </location>
</feature>
<dbReference type="InterPro" id="IPR036052">
    <property type="entry name" value="TrpB-like_PALP_sf"/>
</dbReference>
<reference evidence="5 6" key="1">
    <citation type="submission" date="2016-10" db="EMBL/GenBank/DDBJ databases">
        <authorList>
            <person name="de Groot N.N."/>
        </authorList>
    </citation>
    <scope>NUCLEOTIDE SEQUENCE [LARGE SCALE GENOMIC DNA]</scope>
    <source>
        <strain evidence="5 6">CGMCC 1.10457</strain>
    </source>
</reference>
<keyword evidence="6" id="KW-1185">Reference proteome</keyword>
<evidence type="ECO:0000313" key="5">
    <source>
        <dbReference type="EMBL" id="SFS02867.1"/>
    </source>
</evidence>